<dbReference type="AlphaFoldDB" id="A0AAN6UNP1"/>
<dbReference type="Gene3D" id="3.40.50.300">
    <property type="entry name" value="P-loop containing nucleotide triphosphate hydrolases"/>
    <property type="match status" value="1"/>
</dbReference>
<dbReference type="CDD" id="cd19481">
    <property type="entry name" value="RecA-like_protease"/>
    <property type="match status" value="1"/>
</dbReference>
<dbReference type="GO" id="GO:0016887">
    <property type="term" value="F:ATP hydrolysis activity"/>
    <property type="evidence" value="ECO:0007669"/>
    <property type="project" value="InterPro"/>
</dbReference>
<dbReference type="EMBL" id="MU853405">
    <property type="protein sequence ID" value="KAK4135900.1"/>
    <property type="molecule type" value="Genomic_DNA"/>
</dbReference>
<reference evidence="3" key="1">
    <citation type="journal article" date="2023" name="Mol. Phylogenet. Evol.">
        <title>Genome-scale phylogeny and comparative genomics of the fungal order Sordariales.</title>
        <authorList>
            <person name="Hensen N."/>
            <person name="Bonometti L."/>
            <person name="Westerberg I."/>
            <person name="Brannstrom I.O."/>
            <person name="Guillou S."/>
            <person name="Cros-Aarteil S."/>
            <person name="Calhoun S."/>
            <person name="Haridas S."/>
            <person name="Kuo A."/>
            <person name="Mondo S."/>
            <person name="Pangilinan J."/>
            <person name="Riley R."/>
            <person name="LaButti K."/>
            <person name="Andreopoulos B."/>
            <person name="Lipzen A."/>
            <person name="Chen C."/>
            <person name="Yan M."/>
            <person name="Daum C."/>
            <person name="Ng V."/>
            <person name="Clum A."/>
            <person name="Steindorff A."/>
            <person name="Ohm R.A."/>
            <person name="Martin F."/>
            <person name="Silar P."/>
            <person name="Natvig D.O."/>
            <person name="Lalanne C."/>
            <person name="Gautier V."/>
            <person name="Ament-Velasquez S.L."/>
            <person name="Kruys A."/>
            <person name="Hutchinson M.I."/>
            <person name="Powell A.J."/>
            <person name="Barry K."/>
            <person name="Miller A.N."/>
            <person name="Grigoriev I.V."/>
            <person name="Debuchy R."/>
            <person name="Gladieux P."/>
            <person name="Hiltunen Thoren M."/>
            <person name="Johannesson H."/>
        </authorList>
    </citation>
    <scope>NUCLEOTIDE SEQUENCE</scope>
    <source>
        <strain evidence="3">CBS 123565</strain>
    </source>
</reference>
<dbReference type="Pfam" id="PF22942">
    <property type="entry name" value="DUF7025"/>
    <property type="match status" value="1"/>
</dbReference>
<evidence type="ECO:0000259" key="2">
    <source>
        <dbReference type="SMART" id="SM00382"/>
    </source>
</evidence>
<feature type="domain" description="AAA+ ATPase" evidence="2">
    <location>
        <begin position="471"/>
        <end position="596"/>
    </location>
</feature>
<reference evidence="3" key="2">
    <citation type="submission" date="2023-05" db="EMBL/GenBank/DDBJ databases">
        <authorList>
            <consortium name="Lawrence Berkeley National Laboratory"/>
            <person name="Steindorff A."/>
            <person name="Hensen N."/>
            <person name="Bonometti L."/>
            <person name="Westerberg I."/>
            <person name="Brannstrom I.O."/>
            <person name="Guillou S."/>
            <person name="Cros-Aarteil S."/>
            <person name="Calhoun S."/>
            <person name="Haridas S."/>
            <person name="Kuo A."/>
            <person name="Mondo S."/>
            <person name="Pangilinan J."/>
            <person name="Riley R."/>
            <person name="Labutti K."/>
            <person name="Andreopoulos B."/>
            <person name="Lipzen A."/>
            <person name="Chen C."/>
            <person name="Yanf M."/>
            <person name="Daum C."/>
            <person name="Ng V."/>
            <person name="Clum A."/>
            <person name="Ohm R."/>
            <person name="Martin F."/>
            <person name="Silar P."/>
            <person name="Natvig D."/>
            <person name="Lalanne C."/>
            <person name="Gautier V."/>
            <person name="Ament-Velasquez S.L."/>
            <person name="Kruys A."/>
            <person name="Hutchinson M.I."/>
            <person name="Powell A.J."/>
            <person name="Barry K."/>
            <person name="Miller A.N."/>
            <person name="Grigoriev I.V."/>
            <person name="Debuchy R."/>
            <person name="Gladieux P."/>
            <person name="Thoren M.H."/>
            <person name="Johannesson H."/>
        </authorList>
    </citation>
    <scope>NUCLEOTIDE SEQUENCE</scope>
    <source>
        <strain evidence="3">CBS 123565</strain>
    </source>
</reference>
<feature type="region of interest" description="Disordered" evidence="1">
    <location>
        <begin position="22"/>
        <end position="61"/>
    </location>
</feature>
<dbReference type="PANTHER" id="PTHR46411:SF2">
    <property type="entry name" value="AAA+ ATPASE DOMAIN-CONTAINING PROTEIN"/>
    <property type="match status" value="1"/>
</dbReference>
<dbReference type="PANTHER" id="PTHR46411">
    <property type="entry name" value="FAMILY ATPASE, PUTATIVE-RELATED"/>
    <property type="match status" value="1"/>
</dbReference>
<feature type="compositionally biased region" description="Acidic residues" evidence="1">
    <location>
        <begin position="36"/>
        <end position="48"/>
    </location>
</feature>
<gene>
    <name evidence="3" type="ORF">BT67DRAFT_376240</name>
</gene>
<dbReference type="SUPFAM" id="SSF52540">
    <property type="entry name" value="P-loop containing nucleoside triphosphate hydrolases"/>
    <property type="match status" value="1"/>
</dbReference>
<dbReference type="Proteomes" id="UP001304895">
    <property type="component" value="Unassembled WGS sequence"/>
</dbReference>
<dbReference type="InterPro" id="IPR003959">
    <property type="entry name" value="ATPase_AAA_core"/>
</dbReference>
<keyword evidence="4" id="KW-1185">Reference proteome</keyword>
<evidence type="ECO:0000313" key="4">
    <source>
        <dbReference type="Proteomes" id="UP001304895"/>
    </source>
</evidence>
<sequence>MQVTVINGCANCIQVAREADGELERVDDAQPTTSPEEIEEDNDSDSDSDSGSNDTAPVDQTMKCEVKHLDRKFDDRDEVYFDERKEEVEKPRQKDWWMLFAFCLVRYYDSEEELDTAYFYVNPQPLRQLLADVIGNYAGDPIDVDDVKIRAPYHSLFHYRNELESTGTARFADDPASLEHLKLLLTWVKTHFESEIATHDKCLSNEHKVIPYDQLWTLFRPRTIVYSKLLGQSRAFRLEEIYYDDDVMHRSLNLKVEFTDFDGDRLGIRRMELSVSKYDGARELHELGTLPLALLDDGVEVREELLARGRKFESYVGAHFLHYDGIALKKTQDGYARINARGRVMIDCNTFHRLEPNDSFICTSYDGSGKEERDRRRGIAHLAFVGDETKKFNKLSDEDAVLTNATLRGYSFTVKAFLEFLVDDISEIDWNTKCFDGLVLDPAIKKTVQALVSTHSQKRESFDDIVKGKGKGLVCVLHGPPGVGKTLTAECVAEFVKRPLYMVSSGDLGTSSVDLDHNLTRIMDMTSTWRAVLLIDEADVFLERRSLHDLHRNAMVSVFLRVLEYYSGILFLTTNRVTTFDDAFKSRIHIPIRYTDLTVDSRRRIWRNFCSMVPGGVDVDEKGLSILAETDLNGRQIKNAVKAAESLAAFDGVKLDLAQLLQITKIQAMFERDLTSLSGVDYTAPGSNKKDADSRNMFL</sequence>
<organism evidence="3 4">
    <name type="scientific">Trichocladium antarcticum</name>
    <dbReference type="NCBI Taxonomy" id="1450529"/>
    <lineage>
        <taxon>Eukaryota</taxon>
        <taxon>Fungi</taxon>
        <taxon>Dikarya</taxon>
        <taxon>Ascomycota</taxon>
        <taxon>Pezizomycotina</taxon>
        <taxon>Sordariomycetes</taxon>
        <taxon>Sordariomycetidae</taxon>
        <taxon>Sordariales</taxon>
        <taxon>Chaetomiaceae</taxon>
        <taxon>Trichocladium</taxon>
    </lineage>
</organism>
<keyword evidence="3" id="KW-0378">Hydrolase</keyword>
<dbReference type="InterPro" id="IPR003593">
    <property type="entry name" value="AAA+_ATPase"/>
</dbReference>
<dbReference type="InterPro" id="IPR027417">
    <property type="entry name" value="P-loop_NTPase"/>
</dbReference>
<evidence type="ECO:0000313" key="3">
    <source>
        <dbReference type="EMBL" id="KAK4135900.1"/>
    </source>
</evidence>
<dbReference type="InterPro" id="IPR054289">
    <property type="entry name" value="DUF7025"/>
</dbReference>
<proteinExistence type="predicted"/>
<evidence type="ECO:0000256" key="1">
    <source>
        <dbReference type="SAM" id="MobiDB-lite"/>
    </source>
</evidence>
<dbReference type="GO" id="GO:0005524">
    <property type="term" value="F:ATP binding"/>
    <property type="evidence" value="ECO:0007669"/>
    <property type="project" value="InterPro"/>
</dbReference>
<accession>A0AAN6UNP1</accession>
<protein>
    <submittedName>
        <fullName evidence="3">P-loop containing nucleoside triphosphate hydrolase protein</fullName>
    </submittedName>
</protein>
<dbReference type="Pfam" id="PF00004">
    <property type="entry name" value="AAA"/>
    <property type="match status" value="1"/>
</dbReference>
<comment type="caution">
    <text evidence="3">The sequence shown here is derived from an EMBL/GenBank/DDBJ whole genome shotgun (WGS) entry which is preliminary data.</text>
</comment>
<name>A0AAN6UNP1_9PEZI</name>
<dbReference type="SMART" id="SM00382">
    <property type="entry name" value="AAA"/>
    <property type="match status" value="1"/>
</dbReference>